<keyword evidence="3" id="KW-0804">Transcription</keyword>
<evidence type="ECO:0000256" key="1">
    <source>
        <dbReference type="ARBA" id="ARBA00023015"/>
    </source>
</evidence>
<evidence type="ECO:0000256" key="3">
    <source>
        <dbReference type="ARBA" id="ARBA00023163"/>
    </source>
</evidence>
<dbReference type="SUPFAM" id="SSF48008">
    <property type="entry name" value="GntR ligand-binding domain-like"/>
    <property type="match status" value="1"/>
</dbReference>
<dbReference type="GO" id="GO:0003677">
    <property type="term" value="F:DNA binding"/>
    <property type="evidence" value="ECO:0007669"/>
    <property type="project" value="UniProtKB-KW"/>
</dbReference>
<proteinExistence type="predicted"/>
<name>A0A9W4GNU1_9ACTN</name>
<dbReference type="RefSeq" id="WP_251484039.1">
    <property type="nucleotide sequence ID" value="NZ_CAJSLV010000001.1"/>
</dbReference>
<evidence type="ECO:0000313" key="5">
    <source>
        <dbReference type="EMBL" id="CAG6390912.1"/>
    </source>
</evidence>
<keyword evidence="1" id="KW-0805">Transcription regulation</keyword>
<keyword evidence="2" id="KW-0238">DNA-binding</keyword>
<dbReference type="Proteomes" id="UP001152519">
    <property type="component" value="Unassembled WGS sequence"/>
</dbReference>
<comment type="caution">
    <text evidence="5">The sequence shown here is derived from an EMBL/GenBank/DDBJ whole genome shotgun (WGS) entry which is preliminary data.</text>
</comment>
<feature type="domain" description="GntR C-terminal" evidence="4">
    <location>
        <begin position="33"/>
        <end position="153"/>
    </location>
</feature>
<dbReference type="PANTHER" id="PTHR43537">
    <property type="entry name" value="TRANSCRIPTIONAL REGULATOR, GNTR FAMILY"/>
    <property type="match status" value="1"/>
</dbReference>
<evidence type="ECO:0000259" key="4">
    <source>
        <dbReference type="SMART" id="SM00895"/>
    </source>
</evidence>
<dbReference type="Pfam" id="PF07729">
    <property type="entry name" value="FCD"/>
    <property type="match status" value="1"/>
</dbReference>
<dbReference type="PANTHER" id="PTHR43537:SF5">
    <property type="entry name" value="UXU OPERON TRANSCRIPTIONAL REGULATOR"/>
    <property type="match status" value="1"/>
</dbReference>
<sequence>MLDVRHGDGTYVRARSETEGVIVRRAALAPLLDVVTVRRGLEVEAARQAAERRTEQDLADLTALSRSPDAGSLDQRVERAVRFHSALVDASHNPLLSELYRAMTESIARGIQQATADPEPADVGTASHEDLLAAIAAHDPDAAAATAARHLAALITQIREQLQAR</sequence>
<dbReference type="AlphaFoldDB" id="A0A9W4GNU1"/>
<dbReference type="InterPro" id="IPR011711">
    <property type="entry name" value="GntR_C"/>
</dbReference>
<reference evidence="5" key="1">
    <citation type="submission" date="2021-05" db="EMBL/GenBank/DDBJ databases">
        <authorList>
            <person name="Arsene-Ploetze F."/>
        </authorList>
    </citation>
    <scope>NUCLEOTIDE SEQUENCE</scope>
    <source>
        <strain evidence="5">DSM 42138</strain>
    </source>
</reference>
<dbReference type="SMART" id="SM00895">
    <property type="entry name" value="FCD"/>
    <property type="match status" value="1"/>
</dbReference>
<organism evidence="5 6">
    <name type="scientific">Actinacidiphila cocklensis</name>
    <dbReference type="NCBI Taxonomy" id="887465"/>
    <lineage>
        <taxon>Bacteria</taxon>
        <taxon>Bacillati</taxon>
        <taxon>Actinomycetota</taxon>
        <taxon>Actinomycetes</taxon>
        <taxon>Kitasatosporales</taxon>
        <taxon>Streptomycetaceae</taxon>
        <taxon>Actinacidiphila</taxon>
    </lineage>
</organism>
<evidence type="ECO:0000313" key="6">
    <source>
        <dbReference type="Proteomes" id="UP001152519"/>
    </source>
</evidence>
<accession>A0A9W4GNU1</accession>
<dbReference type="EMBL" id="CAJSLV010000001">
    <property type="protein sequence ID" value="CAG6390912.1"/>
    <property type="molecule type" value="Genomic_DNA"/>
</dbReference>
<keyword evidence="6" id="KW-1185">Reference proteome</keyword>
<protein>
    <recommendedName>
        <fullName evidence="4">GntR C-terminal domain-containing protein</fullName>
    </recommendedName>
</protein>
<evidence type="ECO:0000256" key="2">
    <source>
        <dbReference type="ARBA" id="ARBA00023125"/>
    </source>
</evidence>
<dbReference type="Gene3D" id="1.20.120.530">
    <property type="entry name" value="GntR ligand-binding domain-like"/>
    <property type="match status" value="1"/>
</dbReference>
<gene>
    <name evidence="5" type="ORF">SCOCK_10380</name>
</gene>
<dbReference type="InterPro" id="IPR008920">
    <property type="entry name" value="TF_FadR/GntR_C"/>
</dbReference>